<dbReference type="EMBL" id="JACBYW010000005">
    <property type="protein sequence ID" value="NYH79765.1"/>
    <property type="molecule type" value="Genomic_DNA"/>
</dbReference>
<sequence>MLVARRRGWRAVLTAGIAAGAVLLPGVATTKASAAEAAESTPTPVTAGSMPTPQTNGTIFSVTIVGDTAYAGGMFTKARPDGVAPGGDGEVTRHNLLAFDLDTGELLPWTPEVAVSQTLQNYPGPYCREVEGPAWACDSVFQLEASPDGSELYVVGDFDQVNGEWRSRIARFDTASRELDPNFDPRATGRVRGLSATENTVYFGGAFDAVDGTARQRLAAVDTDGSLTSWNPSVDNEVFTVQAAPAQQRVLLGGAFNAVNGEQRRAMMAVDDTSGANVSWQARVPAGSEVVTDIATDSTGTAYFGAYDHSNNEVRFEGRTAIDIATGEADWWDGCYGDTQGVAVADGILYSASHTHDCAAMDEVTDDQYYRLLAETTTATETATATSNHVEKGDPVPGVLPWFPNTDQGPAGSAWQHGPWAVDATSEYVLVGGEFTTVNGKDRQSLALFGARDVPGSVDNGPKQALLTSPDLSRDADGNVTITWNTTWSAQTTNIRYEVIRRGADEPIHTVTQRNRPWNTPRLSYTDTEHTAGTYRIRAVDTDGNAIGSPSTTISASED</sequence>
<accession>A0A852Z3A7</accession>
<protein>
    <recommendedName>
        <fullName evidence="4">Fibronectin type-III domain-containing protein</fullName>
    </recommendedName>
</protein>
<evidence type="ECO:0000313" key="2">
    <source>
        <dbReference type="EMBL" id="NYH79765.1"/>
    </source>
</evidence>
<dbReference type="GO" id="GO:0005975">
    <property type="term" value="P:carbohydrate metabolic process"/>
    <property type="evidence" value="ECO:0007669"/>
    <property type="project" value="UniProtKB-ARBA"/>
</dbReference>
<evidence type="ECO:0008006" key="4">
    <source>
        <dbReference type="Google" id="ProtNLM"/>
    </source>
</evidence>
<name>A0A852Z3A7_9ACTN</name>
<keyword evidence="1" id="KW-0732">Signal</keyword>
<dbReference type="Proteomes" id="UP000548304">
    <property type="component" value="Unassembled WGS sequence"/>
</dbReference>
<dbReference type="Gene3D" id="2.60.40.10">
    <property type="entry name" value="Immunoglobulins"/>
    <property type="match status" value="1"/>
</dbReference>
<dbReference type="RefSeq" id="WP_179536136.1">
    <property type="nucleotide sequence ID" value="NZ_JACBYW010000005.1"/>
</dbReference>
<gene>
    <name evidence="2" type="ORF">FHR84_003103</name>
</gene>
<feature type="chain" id="PRO_5032585350" description="Fibronectin type-III domain-containing protein" evidence="1">
    <location>
        <begin position="35"/>
        <end position="559"/>
    </location>
</feature>
<comment type="caution">
    <text evidence="2">The sequence shown here is derived from an EMBL/GenBank/DDBJ whole genome shotgun (WGS) entry which is preliminary data.</text>
</comment>
<feature type="signal peptide" evidence="1">
    <location>
        <begin position="1"/>
        <end position="34"/>
    </location>
</feature>
<keyword evidence="3" id="KW-1185">Reference proteome</keyword>
<evidence type="ECO:0000256" key="1">
    <source>
        <dbReference type="SAM" id="SignalP"/>
    </source>
</evidence>
<dbReference type="SUPFAM" id="SSF63825">
    <property type="entry name" value="YWTD domain"/>
    <property type="match status" value="1"/>
</dbReference>
<dbReference type="Pfam" id="PF17164">
    <property type="entry name" value="DUF5122"/>
    <property type="match status" value="1"/>
</dbReference>
<evidence type="ECO:0000313" key="3">
    <source>
        <dbReference type="Proteomes" id="UP000548304"/>
    </source>
</evidence>
<reference evidence="2 3" key="1">
    <citation type="submission" date="2020-07" db="EMBL/GenBank/DDBJ databases">
        <title>Genomic Encyclopedia of Type Strains, Phase III (KMG-III): the genomes of soil and plant-associated and newly described type strains.</title>
        <authorList>
            <person name="Whitman W."/>
        </authorList>
    </citation>
    <scope>NUCLEOTIDE SEQUENCE [LARGE SCALE GENOMIC DNA]</scope>
    <source>
        <strain evidence="2 3">CECT 8576</strain>
    </source>
</reference>
<dbReference type="InterPro" id="IPR013783">
    <property type="entry name" value="Ig-like_fold"/>
</dbReference>
<organism evidence="2 3">
    <name type="scientific">Actinopolyspora biskrensis</name>
    <dbReference type="NCBI Taxonomy" id="1470178"/>
    <lineage>
        <taxon>Bacteria</taxon>
        <taxon>Bacillati</taxon>
        <taxon>Actinomycetota</taxon>
        <taxon>Actinomycetes</taxon>
        <taxon>Actinopolysporales</taxon>
        <taxon>Actinopolysporaceae</taxon>
        <taxon>Actinopolyspora</taxon>
    </lineage>
</organism>
<dbReference type="InterPro" id="IPR013431">
    <property type="entry name" value="Delta_60_rpt"/>
</dbReference>
<dbReference type="AlphaFoldDB" id="A0A852Z3A7"/>
<proteinExistence type="predicted"/>